<dbReference type="SMART" id="SM00717">
    <property type="entry name" value="SANT"/>
    <property type="match status" value="2"/>
</dbReference>
<keyword evidence="3" id="KW-0805">Transcription regulation</keyword>
<dbReference type="GO" id="GO:0000981">
    <property type="term" value="F:DNA-binding transcription factor activity, RNA polymerase II-specific"/>
    <property type="evidence" value="ECO:0007669"/>
    <property type="project" value="TreeGrafter"/>
</dbReference>
<evidence type="ECO:0000259" key="8">
    <source>
        <dbReference type="PROSITE" id="PS51294"/>
    </source>
</evidence>
<sequence length="271" mass="31383">MDNLSTTTESSIRVSWSPEEDELLQKLVHRHGARNWSIISRSVPGRSAKSCRLRWCNQLSPEVEHRPFTDEEDKIIVRSHQKYGNKWATIARLLNSRTDNAIKNHWNSTLKRKCYDYRGRSSEESVVERRKRVNATMNIRFSDERRLRSDVDPKDVPSTELSLSQPGICSNELRITHQNRTSTHQNRTSYHEITEFDSFQLLLKEMHFSKSSVAYVCTTAPDISCIHAPFSILWLTVALFGSGIPVVGSHFNHEHRVIHKQAIRFLDGNRC</sequence>
<feature type="domain" description="Myb-like" evidence="7">
    <location>
        <begin position="60"/>
        <end position="110"/>
    </location>
</feature>
<feature type="domain" description="Myb-like" evidence="7">
    <location>
        <begin position="8"/>
        <end position="59"/>
    </location>
</feature>
<keyword evidence="5" id="KW-0804">Transcription</keyword>
<dbReference type="CDD" id="cd00167">
    <property type="entry name" value="SANT"/>
    <property type="match status" value="2"/>
</dbReference>
<evidence type="ECO:0000313" key="10">
    <source>
        <dbReference type="Proteomes" id="UP000306102"/>
    </source>
</evidence>
<dbReference type="Pfam" id="PF00249">
    <property type="entry name" value="Myb_DNA-binding"/>
    <property type="match status" value="2"/>
</dbReference>
<organism evidence="9 10">
    <name type="scientific">Camellia sinensis var. sinensis</name>
    <name type="common">China tea</name>
    <dbReference type="NCBI Taxonomy" id="542762"/>
    <lineage>
        <taxon>Eukaryota</taxon>
        <taxon>Viridiplantae</taxon>
        <taxon>Streptophyta</taxon>
        <taxon>Embryophyta</taxon>
        <taxon>Tracheophyta</taxon>
        <taxon>Spermatophyta</taxon>
        <taxon>Magnoliopsida</taxon>
        <taxon>eudicotyledons</taxon>
        <taxon>Gunneridae</taxon>
        <taxon>Pentapetalae</taxon>
        <taxon>asterids</taxon>
        <taxon>Ericales</taxon>
        <taxon>Theaceae</taxon>
        <taxon>Camellia</taxon>
    </lineage>
</organism>
<name>A0A4S4EZM2_CAMSN</name>
<dbReference type="AlphaFoldDB" id="A0A4S4EZM2"/>
<gene>
    <name evidence="9" type="ORF">TEA_012203</name>
</gene>
<comment type="caution">
    <text evidence="9">The sequence shown here is derived from an EMBL/GenBank/DDBJ whole genome shotgun (WGS) entry which is preliminary data.</text>
</comment>
<reference evidence="9 10" key="1">
    <citation type="journal article" date="2018" name="Proc. Natl. Acad. Sci. U.S.A.">
        <title>Draft genome sequence of Camellia sinensis var. sinensis provides insights into the evolution of the tea genome and tea quality.</title>
        <authorList>
            <person name="Wei C."/>
            <person name="Yang H."/>
            <person name="Wang S."/>
            <person name="Zhao J."/>
            <person name="Liu C."/>
            <person name="Gao L."/>
            <person name="Xia E."/>
            <person name="Lu Y."/>
            <person name="Tai Y."/>
            <person name="She G."/>
            <person name="Sun J."/>
            <person name="Cao H."/>
            <person name="Tong W."/>
            <person name="Gao Q."/>
            <person name="Li Y."/>
            <person name="Deng W."/>
            <person name="Jiang X."/>
            <person name="Wang W."/>
            <person name="Chen Q."/>
            <person name="Zhang S."/>
            <person name="Li H."/>
            <person name="Wu J."/>
            <person name="Wang P."/>
            <person name="Li P."/>
            <person name="Shi C."/>
            <person name="Zheng F."/>
            <person name="Jian J."/>
            <person name="Huang B."/>
            <person name="Shan D."/>
            <person name="Shi M."/>
            <person name="Fang C."/>
            <person name="Yue Y."/>
            <person name="Li F."/>
            <person name="Li D."/>
            <person name="Wei S."/>
            <person name="Han B."/>
            <person name="Jiang C."/>
            <person name="Yin Y."/>
            <person name="Xia T."/>
            <person name="Zhang Z."/>
            <person name="Bennetzen J.L."/>
            <person name="Zhao S."/>
            <person name="Wan X."/>
        </authorList>
    </citation>
    <scope>NUCLEOTIDE SEQUENCE [LARGE SCALE GENOMIC DNA]</scope>
    <source>
        <strain evidence="10">cv. Shuchazao</strain>
        <tissue evidence="9">Leaf</tissue>
    </source>
</reference>
<evidence type="ECO:0000313" key="9">
    <source>
        <dbReference type="EMBL" id="THG21956.1"/>
    </source>
</evidence>
<protein>
    <submittedName>
        <fullName evidence="9">Uncharacterized protein</fullName>
    </submittedName>
</protein>
<evidence type="ECO:0000259" key="7">
    <source>
        <dbReference type="PROSITE" id="PS50090"/>
    </source>
</evidence>
<keyword evidence="10" id="KW-1185">Reference proteome</keyword>
<dbReference type="PANTHER" id="PTHR45614">
    <property type="entry name" value="MYB PROTEIN-RELATED"/>
    <property type="match status" value="1"/>
</dbReference>
<dbReference type="InterPro" id="IPR009057">
    <property type="entry name" value="Homeodomain-like_sf"/>
</dbReference>
<dbReference type="PROSITE" id="PS51294">
    <property type="entry name" value="HTH_MYB"/>
    <property type="match status" value="2"/>
</dbReference>
<dbReference type="Gene3D" id="1.10.10.60">
    <property type="entry name" value="Homeodomain-like"/>
    <property type="match status" value="2"/>
</dbReference>
<keyword evidence="6" id="KW-0539">Nucleus</keyword>
<feature type="domain" description="HTH myb-type" evidence="8">
    <location>
        <begin position="8"/>
        <end position="63"/>
    </location>
</feature>
<dbReference type="FunFam" id="1.10.10.60:FF:000060">
    <property type="entry name" value="MYB transcription factor"/>
    <property type="match status" value="1"/>
</dbReference>
<evidence type="ECO:0000256" key="4">
    <source>
        <dbReference type="ARBA" id="ARBA00023125"/>
    </source>
</evidence>
<dbReference type="PROSITE" id="PS50090">
    <property type="entry name" value="MYB_LIKE"/>
    <property type="match status" value="2"/>
</dbReference>
<dbReference type="Proteomes" id="UP000306102">
    <property type="component" value="Unassembled WGS sequence"/>
</dbReference>
<evidence type="ECO:0000256" key="2">
    <source>
        <dbReference type="ARBA" id="ARBA00022737"/>
    </source>
</evidence>
<evidence type="ECO:0000256" key="6">
    <source>
        <dbReference type="ARBA" id="ARBA00023242"/>
    </source>
</evidence>
<proteinExistence type="predicted"/>
<dbReference type="InterPro" id="IPR050560">
    <property type="entry name" value="MYB_TF"/>
</dbReference>
<dbReference type="PANTHER" id="PTHR45614:SF124">
    <property type="entry name" value="OS03G0424300 PROTEIN"/>
    <property type="match status" value="1"/>
</dbReference>
<dbReference type="InterPro" id="IPR017930">
    <property type="entry name" value="Myb_dom"/>
</dbReference>
<evidence type="ECO:0000256" key="1">
    <source>
        <dbReference type="ARBA" id="ARBA00004123"/>
    </source>
</evidence>
<evidence type="ECO:0000256" key="3">
    <source>
        <dbReference type="ARBA" id="ARBA00023015"/>
    </source>
</evidence>
<keyword evidence="2" id="KW-0677">Repeat</keyword>
<dbReference type="GO" id="GO:0005634">
    <property type="term" value="C:nucleus"/>
    <property type="evidence" value="ECO:0007669"/>
    <property type="project" value="UniProtKB-SubCell"/>
</dbReference>
<evidence type="ECO:0000256" key="5">
    <source>
        <dbReference type="ARBA" id="ARBA00023163"/>
    </source>
</evidence>
<dbReference type="InterPro" id="IPR001005">
    <property type="entry name" value="SANT/Myb"/>
</dbReference>
<dbReference type="SUPFAM" id="SSF46689">
    <property type="entry name" value="Homeodomain-like"/>
    <property type="match status" value="1"/>
</dbReference>
<accession>A0A4S4EZM2</accession>
<dbReference type="EMBL" id="SDRB02001079">
    <property type="protein sequence ID" value="THG21956.1"/>
    <property type="molecule type" value="Genomic_DNA"/>
</dbReference>
<dbReference type="GO" id="GO:0000978">
    <property type="term" value="F:RNA polymerase II cis-regulatory region sequence-specific DNA binding"/>
    <property type="evidence" value="ECO:0007669"/>
    <property type="project" value="TreeGrafter"/>
</dbReference>
<comment type="subcellular location">
    <subcellularLocation>
        <location evidence="1">Nucleus</location>
    </subcellularLocation>
</comment>
<keyword evidence="4" id="KW-0238">DNA-binding</keyword>
<feature type="domain" description="HTH myb-type" evidence="8">
    <location>
        <begin position="65"/>
        <end position="114"/>
    </location>
</feature>